<dbReference type="EMBL" id="OUUY01000139">
    <property type="protein sequence ID" value="SPQ02042.1"/>
    <property type="molecule type" value="Genomic_DNA"/>
</dbReference>
<protein>
    <submittedName>
        <fullName evidence="2">Uncharacterized protein</fullName>
    </submittedName>
</protein>
<keyword evidence="1" id="KW-0472">Membrane</keyword>
<name>A0A2U3QKY4_9BACT</name>
<reference evidence="3" key="1">
    <citation type="submission" date="2018-03" db="EMBL/GenBank/DDBJ databases">
        <authorList>
            <person name="Zecchin S."/>
        </authorList>
    </citation>
    <scope>NUCLEOTIDE SEQUENCE [LARGE SCALE GENOMIC DNA]</scope>
</reference>
<gene>
    <name evidence="2" type="ORF">NBG4_880005</name>
</gene>
<sequence>MILVLGLLPFFILLISALILGNAGRNSREKITLFFYSPDDTDRESSKLITALRFCFWISLFVSAWMIYTVLKGGT</sequence>
<keyword evidence="1" id="KW-1133">Transmembrane helix</keyword>
<evidence type="ECO:0000313" key="3">
    <source>
        <dbReference type="Proteomes" id="UP000245125"/>
    </source>
</evidence>
<keyword evidence="3" id="KW-1185">Reference proteome</keyword>
<evidence type="ECO:0000313" key="2">
    <source>
        <dbReference type="EMBL" id="SPQ02042.1"/>
    </source>
</evidence>
<feature type="transmembrane region" description="Helical" evidence="1">
    <location>
        <begin position="51"/>
        <end position="71"/>
    </location>
</feature>
<keyword evidence="1" id="KW-0812">Transmembrane</keyword>
<proteinExistence type="predicted"/>
<dbReference type="Proteomes" id="UP000245125">
    <property type="component" value="Unassembled WGS sequence"/>
</dbReference>
<evidence type="ECO:0000256" key="1">
    <source>
        <dbReference type="SAM" id="Phobius"/>
    </source>
</evidence>
<organism evidence="2 3">
    <name type="scientific">Candidatus Sulfobium mesophilum</name>
    <dbReference type="NCBI Taxonomy" id="2016548"/>
    <lineage>
        <taxon>Bacteria</taxon>
        <taxon>Pseudomonadati</taxon>
        <taxon>Nitrospirota</taxon>
        <taxon>Nitrospiria</taxon>
        <taxon>Nitrospirales</taxon>
        <taxon>Nitrospiraceae</taxon>
        <taxon>Candidatus Sulfobium</taxon>
    </lineage>
</organism>
<dbReference type="AlphaFoldDB" id="A0A2U3QKY4"/>
<accession>A0A2U3QKY4</accession>